<proteinExistence type="predicted"/>
<evidence type="ECO:0000313" key="2">
    <source>
        <dbReference type="EMBL" id="CAF0868340.1"/>
    </source>
</evidence>
<dbReference type="Gene3D" id="3.40.50.300">
    <property type="entry name" value="P-loop containing nucleotide triphosphate hydrolases"/>
    <property type="match status" value="1"/>
</dbReference>
<evidence type="ECO:0000313" key="4">
    <source>
        <dbReference type="EMBL" id="CAF3686730.1"/>
    </source>
</evidence>
<evidence type="ECO:0008006" key="6">
    <source>
        <dbReference type="Google" id="ProtNLM"/>
    </source>
</evidence>
<dbReference type="GO" id="GO:0140359">
    <property type="term" value="F:ABC-type transporter activity"/>
    <property type="evidence" value="ECO:0007669"/>
    <property type="project" value="InterPro"/>
</dbReference>
<reference evidence="2" key="1">
    <citation type="submission" date="2021-02" db="EMBL/GenBank/DDBJ databases">
        <authorList>
            <person name="Nowell W R."/>
        </authorList>
    </citation>
    <scope>NUCLEOTIDE SEQUENCE</scope>
</reference>
<evidence type="ECO:0000313" key="3">
    <source>
        <dbReference type="EMBL" id="CAF3630598.1"/>
    </source>
</evidence>
<accession>A0A813XBT4</accession>
<dbReference type="GO" id="GO:0016020">
    <property type="term" value="C:membrane"/>
    <property type="evidence" value="ECO:0007669"/>
    <property type="project" value="InterPro"/>
</dbReference>
<evidence type="ECO:0000313" key="5">
    <source>
        <dbReference type="Proteomes" id="UP000663889"/>
    </source>
</evidence>
<dbReference type="AlphaFoldDB" id="A0A813XBT4"/>
<dbReference type="InterPro" id="IPR026082">
    <property type="entry name" value="ABCA"/>
</dbReference>
<gene>
    <name evidence="3" type="ORF">FNK824_LOCUS4898</name>
    <name evidence="4" type="ORF">OTI717_LOCUS11595</name>
    <name evidence="1" type="ORF">RFH988_LOCUS4455</name>
    <name evidence="2" type="ORF">SEV965_LOCUS3978</name>
</gene>
<dbReference type="OrthoDB" id="15927at2759"/>
<dbReference type="EMBL" id="CAJOAX010001111">
    <property type="protein sequence ID" value="CAF3686730.1"/>
    <property type="molecule type" value="Genomic_DNA"/>
</dbReference>
<dbReference type="SUPFAM" id="SSF52540">
    <property type="entry name" value="P-loop containing nucleoside triphosphate hydrolases"/>
    <property type="match status" value="1"/>
</dbReference>
<dbReference type="Proteomes" id="UP000663889">
    <property type="component" value="Unassembled WGS sequence"/>
</dbReference>
<dbReference type="EMBL" id="CAJNOO010000116">
    <property type="protein sequence ID" value="CAF0811541.1"/>
    <property type="molecule type" value="Genomic_DNA"/>
</dbReference>
<dbReference type="PANTHER" id="PTHR19229:SF250">
    <property type="entry name" value="ABC TRANSPORTER DOMAIN-CONTAINING PROTEIN-RELATED"/>
    <property type="match status" value="1"/>
</dbReference>
<dbReference type="InterPro" id="IPR027417">
    <property type="entry name" value="P-loop_NTPase"/>
</dbReference>
<name>A0A813XBT4_9BILA</name>
<dbReference type="EMBL" id="CAJOBE010000374">
    <property type="protein sequence ID" value="CAF3630598.1"/>
    <property type="molecule type" value="Genomic_DNA"/>
</dbReference>
<dbReference type="Proteomes" id="UP000663823">
    <property type="component" value="Unassembled WGS sequence"/>
</dbReference>
<protein>
    <recommendedName>
        <fullName evidence="6">ABC transporter domain-containing protein</fullName>
    </recommendedName>
</protein>
<dbReference type="Proteomes" id="UP000663882">
    <property type="component" value="Unassembled WGS sequence"/>
</dbReference>
<dbReference type="PANTHER" id="PTHR19229">
    <property type="entry name" value="ATP-BINDING CASSETTE TRANSPORTER SUBFAMILY A ABCA"/>
    <property type="match status" value="1"/>
</dbReference>
<dbReference type="EMBL" id="CAJNOU010000107">
    <property type="protein sequence ID" value="CAF0868340.1"/>
    <property type="molecule type" value="Genomic_DNA"/>
</dbReference>
<dbReference type="Proteomes" id="UP000663874">
    <property type="component" value="Unassembled WGS sequence"/>
</dbReference>
<comment type="caution">
    <text evidence="2">The sequence shown here is derived from an EMBL/GenBank/DDBJ whole genome shotgun (WGS) entry which is preliminary data.</text>
</comment>
<dbReference type="GO" id="GO:0005319">
    <property type="term" value="F:lipid transporter activity"/>
    <property type="evidence" value="ECO:0007669"/>
    <property type="project" value="TreeGrafter"/>
</dbReference>
<organism evidence="2 5">
    <name type="scientific">Rotaria sordida</name>
    <dbReference type="NCBI Taxonomy" id="392033"/>
    <lineage>
        <taxon>Eukaryota</taxon>
        <taxon>Metazoa</taxon>
        <taxon>Spiralia</taxon>
        <taxon>Gnathifera</taxon>
        <taxon>Rotifera</taxon>
        <taxon>Eurotatoria</taxon>
        <taxon>Bdelloidea</taxon>
        <taxon>Philodinida</taxon>
        <taxon>Philodinidae</taxon>
        <taxon>Rotaria</taxon>
    </lineage>
</organism>
<sequence>MKASEILEMCQNMIKIFGLGTGDNKRKVSAAFAFMAYPVLVFLNEPTTGLDAVAKRKLWKVIRAARDVEIDMMKTGQFMCLRDFQDLRHRFGNSYAVKMKVADDDVETIKVDLISNLPGIEIHDQHNEMLFCNASFSYLPFSYLSLNNENQTILSFN</sequence>
<evidence type="ECO:0000313" key="1">
    <source>
        <dbReference type="EMBL" id="CAF0811541.1"/>
    </source>
</evidence>